<evidence type="ECO:0000313" key="11">
    <source>
        <dbReference type="EMBL" id="MCT8973151.1"/>
    </source>
</evidence>
<dbReference type="PANTHER" id="PTHR43821">
    <property type="entry name" value="NAD(P)H NITROREDUCTASE YDJA-RELATED"/>
    <property type="match status" value="1"/>
</dbReference>
<evidence type="ECO:0000256" key="1">
    <source>
        <dbReference type="ARBA" id="ARBA00007118"/>
    </source>
</evidence>
<evidence type="ECO:0000256" key="4">
    <source>
        <dbReference type="ARBA" id="ARBA00022857"/>
    </source>
</evidence>
<dbReference type="AlphaFoldDB" id="A0AAW5QYM0"/>
<feature type="domain" description="Nitroreductase" evidence="10">
    <location>
        <begin position="14"/>
        <end position="170"/>
    </location>
</feature>
<dbReference type="PANTHER" id="PTHR43821:SF1">
    <property type="entry name" value="NAD(P)H NITROREDUCTASE YDJA-RELATED"/>
    <property type="match status" value="1"/>
</dbReference>
<protein>
    <recommendedName>
        <fullName evidence="7">Putative NAD(P)H nitroreductase</fullName>
        <ecNumber evidence="7">1.-.-.-</ecNumber>
    </recommendedName>
</protein>
<dbReference type="GO" id="GO:0016491">
    <property type="term" value="F:oxidoreductase activity"/>
    <property type="evidence" value="ECO:0007669"/>
    <property type="project" value="UniProtKB-UniRule"/>
</dbReference>
<keyword evidence="3 7" id="KW-0288">FMN</keyword>
<dbReference type="RefSeq" id="WP_261616731.1">
    <property type="nucleotide sequence ID" value="NZ_JALIDZ010000006.1"/>
</dbReference>
<name>A0AAW5QYM0_9HYPH</name>
<dbReference type="CDD" id="cd02135">
    <property type="entry name" value="YdjA-like"/>
    <property type="match status" value="1"/>
</dbReference>
<feature type="binding site" description="in other chain" evidence="8">
    <location>
        <begin position="140"/>
        <end position="142"/>
    </location>
    <ligand>
        <name>FMN</name>
        <dbReference type="ChEBI" id="CHEBI:58210"/>
        <note>ligand shared between dimeric partners</note>
    </ligand>
</feature>
<comment type="caution">
    <text evidence="11">The sequence shown here is derived from an EMBL/GenBank/DDBJ whole genome shotgun (WGS) entry which is preliminary data.</text>
</comment>
<keyword evidence="5 7" id="KW-0560">Oxidoreductase</keyword>
<feature type="binding site" evidence="8">
    <location>
        <position position="42"/>
    </location>
    <ligand>
        <name>FMN</name>
        <dbReference type="ChEBI" id="CHEBI:58210"/>
        <note>ligand shared between dimeric partners</note>
    </ligand>
</feature>
<keyword evidence="12" id="KW-1185">Reference proteome</keyword>
<feature type="binding site" description="in other chain" evidence="8">
    <location>
        <begin position="15"/>
        <end position="17"/>
    </location>
    <ligand>
        <name>FMN</name>
        <dbReference type="ChEBI" id="CHEBI:58210"/>
        <note>ligand shared between dimeric partners</note>
    </ligand>
</feature>
<evidence type="ECO:0000256" key="8">
    <source>
        <dbReference type="PIRSR" id="PIRSR000232-1"/>
    </source>
</evidence>
<feature type="region of interest" description="Disordered" evidence="9">
    <location>
        <begin position="174"/>
        <end position="193"/>
    </location>
</feature>
<dbReference type="Gene3D" id="3.40.109.10">
    <property type="entry name" value="NADH Oxidase"/>
    <property type="match status" value="1"/>
</dbReference>
<evidence type="ECO:0000256" key="3">
    <source>
        <dbReference type="ARBA" id="ARBA00022643"/>
    </source>
</evidence>
<proteinExistence type="inferred from homology"/>
<dbReference type="InterPro" id="IPR052530">
    <property type="entry name" value="NAD(P)H_nitroreductase"/>
</dbReference>
<evidence type="ECO:0000256" key="6">
    <source>
        <dbReference type="ARBA" id="ARBA00023027"/>
    </source>
</evidence>
<evidence type="ECO:0000259" key="10">
    <source>
        <dbReference type="Pfam" id="PF00881"/>
    </source>
</evidence>
<accession>A0AAW5QYM0</accession>
<gene>
    <name evidence="11" type="ORF">MUB46_14910</name>
</gene>
<dbReference type="PIRSF" id="PIRSF000232">
    <property type="entry name" value="YdjA"/>
    <property type="match status" value="1"/>
</dbReference>
<feature type="binding site" evidence="8">
    <location>
        <position position="46"/>
    </location>
    <ligand>
        <name>FMN</name>
        <dbReference type="ChEBI" id="CHEBI:58210"/>
        <note>ligand shared between dimeric partners</note>
    </ligand>
</feature>
<evidence type="ECO:0000256" key="7">
    <source>
        <dbReference type="PIRNR" id="PIRNR000232"/>
    </source>
</evidence>
<organism evidence="11 12">
    <name type="scientific">Microbaculum marinisediminis</name>
    <dbReference type="NCBI Taxonomy" id="2931392"/>
    <lineage>
        <taxon>Bacteria</taxon>
        <taxon>Pseudomonadati</taxon>
        <taxon>Pseudomonadota</taxon>
        <taxon>Alphaproteobacteria</taxon>
        <taxon>Hyphomicrobiales</taxon>
        <taxon>Tepidamorphaceae</taxon>
        <taxon>Microbaculum</taxon>
    </lineage>
</organism>
<dbReference type="InterPro" id="IPR026021">
    <property type="entry name" value="YdjA-like"/>
</dbReference>
<dbReference type="EC" id="1.-.-.-" evidence="7"/>
<comment type="cofactor">
    <cofactor evidence="8">
        <name>FMN</name>
        <dbReference type="ChEBI" id="CHEBI:58210"/>
    </cofactor>
    <text evidence="8">Binds 1 FMN per subunit.</text>
</comment>
<keyword evidence="4 7" id="KW-0521">NADP</keyword>
<evidence type="ECO:0000256" key="5">
    <source>
        <dbReference type="ARBA" id="ARBA00023002"/>
    </source>
</evidence>
<comment type="similarity">
    <text evidence="1 7">Belongs to the nitroreductase family.</text>
</comment>
<dbReference type="Pfam" id="PF00881">
    <property type="entry name" value="Nitroreductase"/>
    <property type="match status" value="1"/>
</dbReference>
<evidence type="ECO:0000313" key="12">
    <source>
        <dbReference type="Proteomes" id="UP001320898"/>
    </source>
</evidence>
<dbReference type="SUPFAM" id="SSF55469">
    <property type="entry name" value="FMN-dependent nitroreductase-like"/>
    <property type="match status" value="1"/>
</dbReference>
<dbReference type="InterPro" id="IPR029479">
    <property type="entry name" value="Nitroreductase"/>
</dbReference>
<dbReference type="EMBL" id="JALIDZ010000006">
    <property type="protein sequence ID" value="MCT8973151.1"/>
    <property type="molecule type" value="Genomic_DNA"/>
</dbReference>
<sequence>MNKPNTDLMTYLSTRRSIPSAKLVEPAPSKPELDRILTIAARVPDHGKLAPWRFVVIAGEARSVFVDRLMAIWRANHPDASAEAEAVERGKKEGGPLVVAVISRTSEHPKVPAWEQELSAGAACMNLLHAAHASGYAGQWLTGWPAFDADVATLLAVEANERIAGFVYIGTPAEPPSERDRPDLSKIVTEWRG</sequence>
<keyword evidence="6 7" id="KW-0520">NAD</keyword>
<reference evidence="11 12" key="1">
    <citation type="submission" date="2022-04" db="EMBL/GenBank/DDBJ databases">
        <authorList>
            <person name="Ye Y.-Q."/>
            <person name="Du Z.-J."/>
        </authorList>
    </citation>
    <scope>NUCLEOTIDE SEQUENCE [LARGE SCALE GENOMIC DNA]</scope>
    <source>
        <strain evidence="11 12">A6E488</strain>
    </source>
</reference>
<evidence type="ECO:0000256" key="2">
    <source>
        <dbReference type="ARBA" id="ARBA00022630"/>
    </source>
</evidence>
<dbReference type="Proteomes" id="UP001320898">
    <property type="component" value="Unassembled WGS sequence"/>
</dbReference>
<keyword evidence="2 7" id="KW-0285">Flavoprotein</keyword>
<feature type="compositionally biased region" description="Basic and acidic residues" evidence="9">
    <location>
        <begin position="176"/>
        <end position="193"/>
    </location>
</feature>
<dbReference type="InterPro" id="IPR000415">
    <property type="entry name" value="Nitroreductase-like"/>
</dbReference>
<evidence type="ECO:0000256" key="9">
    <source>
        <dbReference type="SAM" id="MobiDB-lite"/>
    </source>
</evidence>